<dbReference type="Proteomes" id="UP000076881">
    <property type="component" value="Unassembled WGS sequence"/>
</dbReference>
<feature type="compositionally biased region" description="Polar residues" evidence="1">
    <location>
        <begin position="192"/>
        <end position="201"/>
    </location>
</feature>
<feature type="region of interest" description="Disordered" evidence="1">
    <location>
        <begin position="554"/>
        <end position="591"/>
    </location>
</feature>
<feature type="compositionally biased region" description="Basic residues" evidence="1">
    <location>
        <begin position="558"/>
        <end position="567"/>
    </location>
</feature>
<keyword evidence="3" id="KW-1185">Reference proteome</keyword>
<accession>A0A162JRF5</accession>
<dbReference type="OrthoDB" id="4755921at2759"/>
<sequence length="591" mass="63686">MRAAKTKTSCTKPAGGIKRSCQERAGPDVATPKAMKDPNWRTRHDASSSTDIENLMPSTDQPNSKVHPQAASSYSNHSSHQDRGSSDFSIVDRCSSEASSASDSFVKILKKIDLEPVDGRQMSIFELDLSPETPTPAIASNDRRFAKVSRNAASHQQDSSSATRVTASLQGTDNTQTPDVFQLLTVDRLCRQSSSVTSSHPPLNESREIYDRDKDTGVLFGQSVPGARDRTPVDGSRQSPQTAIRNSRDQAFRRLIRRLNGDNHSSTSQASQPPMTNQAIHKPPAPELANRPLVNLRRPLGGGGRRNQTISDFKVDYWEHSQSSKTSREGSEATVQKSSSRNTWNPKAREFLSIGHQQNSRCPPLSNTGVSGSQEAASSNFSALPAHTMAAWTEPNAQPFAPYQSTSDQDSVPNGTFNPPVPTAAPACNMGLGPETFSLTHFLPGGSALQPHFFTAQHVPSIQAPIMPLGSFSAQQAAAQQLAAQQIAALPYLASLASLGPPPSLLTGLEKPNLTANIRRPAVPKPTLPNAGAQLAYEEWIEWRKANEPGYAVECKARQQRRSQRVKGPREGGGDKPAQSCLAPVTAVAAS</sequence>
<evidence type="ECO:0000313" key="3">
    <source>
        <dbReference type="Proteomes" id="UP000076881"/>
    </source>
</evidence>
<comment type="caution">
    <text evidence="2">The sequence shown here is derived from an EMBL/GenBank/DDBJ whole genome shotgun (WGS) entry which is preliminary data.</text>
</comment>
<feature type="compositionally biased region" description="Polar residues" evidence="1">
    <location>
        <begin position="151"/>
        <end position="175"/>
    </location>
</feature>
<feature type="compositionally biased region" description="Polar residues" evidence="1">
    <location>
        <begin position="1"/>
        <end position="11"/>
    </location>
</feature>
<feature type="region of interest" description="Disordered" evidence="1">
    <location>
        <begin position="192"/>
        <end position="248"/>
    </location>
</feature>
<feature type="region of interest" description="Disordered" evidence="1">
    <location>
        <begin position="1"/>
        <end position="99"/>
    </location>
</feature>
<dbReference type="EMBL" id="AZHF01000007">
    <property type="protein sequence ID" value="OAA72702.1"/>
    <property type="molecule type" value="Genomic_DNA"/>
</dbReference>
<feature type="compositionally biased region" description="Polar residues" evidence="1">
    <location>
        <begin position="355"/>
        <end position="378"/>
    </location>
</feature>
<dbReference type="AlphaFoldDB" id="A0A162JRF5"/>
<feature type="region of interest" description="Disordered" evidence="1">
    <location>
        <begin position="321"/>
        <end position="378"/>
    </location>
</feature>
<feature type="compositionally biased region" description="Polar residues" evidence="1">
    <location>
        <begin position="333"/>
        <end position="345"/>
    </location>
</feature>
<evidence type="ECO:0000256" key="1">
    <source>
        <dbReference type="SAM" id="MobiDB-lite"/>
    </source>
</evidence>
<feature type="compositionally biased region" description="Polar residues" evidence="1">
    <location>
        <begin position="47"/>
        <end position="78"/>
    </location>
</feature>
<protein>
    <submittedName>
        <fullName evidence="2">Uncharacterized protein</fullName>
    </submittedName>
</protein>
<feature type="region of interest" description="Disordered" evidence="1">
    <location>
        <begin position="146"/>
        <end position="175"/>
    </location>
</feature>
<gene>
    <name evidence="2" type="ORF">LEL_08486</name>
</gene>
<feature type="compositionally biased region" description="Low complexity" evidence="1">
    <location>
        <begin position="290"/>
        <end position="299"/>
    </location>
</feature>
<feature type="compositionally biased region" description="Basic and acidic residues" evidence="1">
    <location>
        <begin position="205"/>
        <end position="216"/>
    </location>
</feature>
<evidence type="ECO:0000313" key="2">
    <source>
        <dbReference type="EMBL" id="OAA72702.1"/>
    </source>
</evidence>
<proteinExistence type="predicted"/>
<feature type="compositionally biased region" description="Basic and acidic residues" evidence="1">
    <location>
        <begin position="34"/>
        <end position="46"/>
    </location>
</feature>
<feature type="compositionally biased region" description="Polar residues" evidence="1">
    <location>
        <begin position="262"/>
        <end position="279"/>
    </location>
</feature>
<reference evidence="2 3" key="1">
    <citation type="journal article" date="2016" name="Genome Biol. Evol.">
        <title>Divergent and convergent evolution of fungal pathogenicity.</title>
        <authorList>
            <person name="Shang Y."/>
            <person name="Xiao G."/>
            <person name="Zheng P."/>
            <person name="Cen K."/>
            <person name="Zhan S."/>
            <person name="Wang C."/>
        </authorList>
    </citation>
    <scope>NUCLEOTIDE SEQUENCE [LARGE SCALE GENOMIC DNA]</scope>
    <source>
        <strain evidence="2 3">RCEF 1005</strain>
    </source>
</reference>
<name>A0A162JRF5_CORDF</name>
<organism evidence="2 3">
    <name type="scientific">Akanthomyces lecanii RCEF 1005</name>
    <dbReference type="NCBI Taxonomy" id="1081108"/>
    <lineage>
        <taxon>Eukaryota</taxon>
        <taxon>Fungi</taxon>
        <taxon>Dikarya</taxon>
        <taxon>Ascomycota</taxon>
        <taxon>Pezizomycotina</taxon>
        <taxon>Sordariomycetes</taxon>
        <taxon>Hypocreomycetidae</taxon>
        <taxon>Hypocreales</taxon>
        <taxon>Cordycipitaceae</taxon>
        <taxon>Akanthomyces</taxon>
        <taxon>Cordyceps confragosa</taxon>
    </lineage>
</organism>
<feature type="compositionally biased region" description="Polar residues" evidence="1">
    <location>
        <begin position="236"/>
        <end position="245"/>
    </location>
</feature>
<feature type="region of interest" description="Disordered" evidence="1">
    <location>
        <begin position="260"/>
        <end position="308"/>
    </location>
</feature>